<name>A0ABW0U120_9BACL</name>
<evidence type="ECO:0000313" key="1">
    <source>
        <dbReference type="EMBL" id="MFC5604717.1"/>
    </source>
</evidence>
<sequence length="77" mass="8119">MGAFISAGSIKSGDGLVGLIASLAPYYKSGSEEVRRNIDSIISSHLGSKEPVSNSRYEQEIISATNALNAFLDETIA</sequence>
<protein>
    <submittedName>
        <fullName evidence="1">Uncharacterized protein</fullName>
    </submittedName>
</protein>
<organism evidence="1 2">
    <name type="scientific">Sporosarcina koreensis</name>
    <dbReference type="NCBI Taxonomy" id="334735"/>
    <lineage>
        <taxon>Bacteria</taxon>
        <taxon>Bacillati</taxon>
        <taxon>Bacillota</taxon>
        <taxon>Bacilli</taxon>
        <taxon>Bacillales</taxon>
        <taxon>Caryophanaceae</taxon>
        <taxon>Sporosarcina</taxon>
    </lineage>
</organism>
<evidence type="ECO:0000313" key="2">
    <source>
        <dbReference type="Proteomes" id="UP001596071"/>
    </source>
</evidence>
<keyword evidence="2" id="KW-1185">Reference proteome</keyword>
<reference evidence="2" key="1">
    <citation type="journal article" date="2019" name="Int. J. Syst. Evol. Microbiol.">
        <title>The Global Catalogue of Microorganisms (GCM) 10K type strain sequencing project: providing services to taxonomists for standard genome sequencing and annotation.</title>
        <authorList>
            <consortium name="The Broad Institute Genomics Platform"/>
            <consortium name="The Broad Institute Genome Sequencing Center for Infectious Disease"/>
            <person name="Wu L."/>
            <person name="Ma J."/>
        </authorList>
    </citation>
    <scope>NUCLEOTIDE SEQUENCE [LARGE SCALE GENOMIC DNA]</scope>
    <source>
        <strain evidence="2">KACC 11299</strain>
    </source>
</reference>
<proteinExistence type="predicted"/>
<dbReference type="Proteomes" id="UP001596071">
    <property type="component" value="Unassembled WGS sequence"/>
</dbReference>
<accession>A0ABW0U120</accession>
<gene>
    <name evidence="1" type="ORF">ACFPTP_15890</name>
</gene>
<dbReference type="RefSeq" id="WP_381446768.1">
    <property type="nucleotide sequence ID" value="NZ_JBHSNP010000028.1"/>
</dbReference>
<dbReference type="EMBL" id="JBHSNP010000028">
    <property type="protein sequence ID" value="MFC5604717.1"/>
    <property type="molecule type" value="Genomic_DNA"/>
</dbReference>
<comment type="caution">
    <text evidence="1">The sequence shown here is derived from an EMBL/GenBank/DDBJ whole genome shotgun (WGS) entry which is preliminary data.</text>
</comment>